<evidence type="ECO:0000256" key="1">
    <source>
        <dbReference type="SAM" id="SignalP"/>
    </source>
</evidence>
<feature type="chain" id="PRO_5021956323" description="ZP domain-containing protein" evidence="1">
    <location>
        <begin position="21"/>
        <end position="126"/>
    </location>
</feature>
<feature type="signal peptide" evidence="1">
    <location>
        <begin position="1"/>
        <end position="20"/>
    </location>
</feature>
<protein>
    <recommendedName>
        <fullName evidence="4">ZP domain-containing protein</fullName>
    </recommendedName>
</protein>
<keyword evidence="3" id="KW-1185">Reference proteome</keyword>
<dbReference type="EMBL" id="VCGU01000005">
    <property type="protein sequence ID" value="TRY74828.1"/>
    <property type="molecule type" value="Genomic_DNA"/>
</dbReference>
<gene>
    <name evidence="2" type="ORF">TCAL_14568</name>
</gene>
<organism evidence="2 3">
    <name type="scientific">Tigriopus californicus</name>
    <name type="common">Marine copepod</name>
    <dbReference type="NCBI Taxonomy" id="6832"/>
    <lineage>
        <taxon>Eukaryota</taxon>
        <taxon>Metazoa</taxon>
        <taxon>Ecdysozoa</taxon>
        <taxon>Arthropoda</taxon>
        <taxon>Crustacea</taxon>
        <taxon>Multicrustacea</taxon>
        <taxon>Hexanauplia</taxon>
        <taxon>Copepoda</taxon>
        <taxon>Harpacticoida</taxon>
        <taxon>Harpacticidae</taxon>
        <taxon>Tigriopus</taxon>
    </lineage>
</organism>
<reference evidence="2 3" key="1">
    <citation type="journal article" date="2018" name="Nat. Ecol. Evol.">
        <title>Genomic signatures of mitonuclear coevolution across populations of Tigriopus californicus.</title>
        <authorList>
            <person name="Barreto F.S."/>
            <person name="Watson E.T."/>
            <person name="Lima T.G."/>
            <person name="Willett C.S."/>
            <person name="Edmands S."/>
            <person name="Li W."/>
            <person name="Burton R.S."/>
        </authorList>
    </citation>
    <scope>NUCLEOTIDE SEQUENCE [LARGE SCALE GENOMIC DNA]</scope>
    <source>
        <strain evidence="2 3">San Diego</strain>
    </source>
</reference>
<evidence type="ECO:0008006" key="4">
    <source>
        <dbReference type="Google" id="ProtNLM"/>
    </source>
</evidence>
<name>A0A553PAY1_TIGCA</name>
<dbReference type="AlphaFoldDB" id="A0A553PAY1"/>
<evidence type="ECO:0000313" key="2">
    <source>
        <dbReference type="EMBL" id="TRY74828.1"/>
    </source>
</evidence>
<dbReference type="Proteomes" id="UP000318571">
    <property type="component" value="Chromosome 2"/>
</dbReference>
<proteinExistence type="predicted"/>
<sequence length="126" mass="14036">MRAAFLLGLLLSVFVHGSHGQGKYHVIKEVIEVPDTDLATECQGRIQMINPNDQNLILNGPGNFTRIQSKFNVDVAFQVFGSCCWELCSRPFFRGKRTEILPGTMGQTDAIGSIRTIPCRALLDRQ</sequence>
<keyword evidence="1" id="KW-0732">Signal</keyword>
<accession>A0A553PAY1</accession>
<comment type="caution">
    <text evidence="2">The sequence shown here is derived from an EMBL/GenBank/DDBJ whole genome shotgun (WGS) entry which is preliminary data.</text>
</comment>
<evidence type="ECO:0000313" key="3">
    <source>
        <dbReference type="Proteomes" id="UP000318571"/>
    </source>
</evidence>